<proteinExistence type="predicted"/>
<dbReference type="GO" id="GO:0006031">
    <property type="term" value="P:chitin biosynthetic process"/>
    <property type="evidence" value="ECO:0007669"/>
    <property type="project" value="TreeGrafter"/>
</dbReference>
<dbReference type="GO" id="GO:0005886">
    <property type="term" value="C:plasma membrane"/>
    <property type="evidence" value="ECO:0007669"/>
    <property type="project" value="UniProtKB-SubCell"/>
</dbReference>
<evidence type="ECO:0000256" key="2">
    <source>
        <dbReference type="ARBA" id="ARBA00012543"/>
    </source>
</evidence>
<dbReference type="InterPro" id="IPR036961">
    <property type="entry name" value="Kinesin_motor_dom_sf"/>
</dbReference>
<keyword evidence="9" id="KW-0325">Glycoprotein</keyword>
<evidence type="ECO:0000256" key="8">
    <source>
        <dbReference type="ARBA" id="ARBA00023136"/>
    </source>
</evidence>
<evidence type="ECO:0000256" key="1">
    <source>
        <dbReference type="ARBA" id="ARBA00004651"/>
    </source>
</evidence>
<keyword evidence="5 10" id="KW-0808">Transferase</keyword>
<dbReference type="PANTHER" id="PTHR22914">
    <property type="entry name" value="CHITIN SYNTHASE"/>
    <property type="match status" value="1"/>
</dbReference>
<dbReference type="OrthoDB" id="370884at2759"/>
<accession>A0A9W7XTM5</accession>
<dbReference type="InterPro" id="IPR029044">
    <property type="entry name" value="Nucleotide-diphossugar_trans"/>
</dbReference>
<dbReference type="SUPFAM" id="SSF53448">
    <property type="entry name" value="Nucleotide-diphospho-sugar transferases"/>
    <property type="match status" value="1"/>
</dbReference>
<dbReference type="PANTHER" id="PTHR22914:SF13">
    <property type="entry name" value="CHITIN SYNTHASE"/>
    <property type="match status" value="1"/>
</dbReference>
<name>A0A9W7XTM5_9FUNG</name>
<dbReference type="EMBL" id="JANBOJ010001018">
    <property type="protein sequence ID" value="KAJ1718324.1"/>
    <property type="molecule type" value="Genomic_DNA"/>
</dbReference>
<dbReference type="InterPro" id="IPR004835">
    <property type="entry name" value="Chitin_synth"/>
</dbReference>
<dbReference type="Gene3D" id="3.90.550.10">
    <property type="entry name" value="Spore Coat Polysaccharide Biosynthesis Protein SpsA, Chain A"/>
    <property type="match status" value="1"/>
</dbReference>
<dbReference type="SUPFAM" id="SSF52540">
    <property type="entry name" value="P-loop containing nucleoside triphosphate hydrolases"/>
    <property type="match status" value="1"/>
</dbReference>
<keyword evidence="7" id="KW-1133">Transmembrane helix</keyword>
<dbReference type="GO" id="GO:0030428">
    <property type="term" value="C:cell septum"/>
    <property type="evidence" value="ECO:0007669"/>
    <property type="project" value="TreeGrafter"/>
</dbReference>
<comment type="subcellular location">
    <subcellularLocation>
        <location evidence="1">Cell membrane</location>
        <topology evidence="1">Multi-pass membrane protein</topology>
    </subcellularLocation>
</comment>
<organism evidence="10 11">
    <name type="scientific">Coemansia erecta</name>
    <dbReference type="NCBI Taxonomy" id="147472"/>
    <lineage>
        <taxon>Eukaryota</taxon>
        <taxon>Fungi</taxon>
        <taxon>Fungi incertae sedis</taxon>
        <taxon>Zoopagomycota</taxon>
        <taxon>Kickxellomycotina</taxon>
        <taxon>Kickxellomycetes</taxon>
        <taxon>Kickxellales</taxon>
        <taxon>Kickxellaceae</taxon>
        <taxon>Coemansia</taxon>
    </lineage>
</organism>
<evidence type="ECO:0000313" key="11">
    <source>
        <dbReference type="Proteomes" id="UP001149813"/>
    </source>
</evidence>
<evidence type="ECO:0000256" key="6">
    <source>
        <dbReference type="ARBA" id="ARBA00022692"/>
    </source>
</evidence>
<sequence length="259" mass="29468">MVESMGATRMGLWQEVQLNERGRIAGAKLVALGLDCWRVTAPLRAGEGNFNVFSYLLHGSTCGERQRPGNRGKRDSQMLLLHFLNGVHFEAPMSPLDLEIYHRMKNVIDVHPSLYEYLLMVDADTEVVPDSLTRLVACMIHDAKVIGICGKTQLTNEDFSWTTMIQVYEYFISHHMAKVFESLFGSVTCLPGCFCMFRLRTARGMPLIISKNVVKDCSKNHVDTLHKKNLLSLGEDRYLTTLMMKYFPQYKMTFTADAK</sequence>
<evidence type="ECO:0000256" key="9">
    <source>
        <dbReference type="ARBA" id="ARBA00023180"/>
    </source>
</evidence>
<gene>
    <name evidence="10" type="primary">CHS4_2</name>
    <name evidence="10" type="ORF">LPJ53_006575</name>
</gene>
<dbReference type="Gene3D" id="3.40.850.10">
    <property type="entry name" value="Kinesin motor domain"/>
    <property type="match status" value="1"/>
</dbReference>
<keyword evidence="4 10" id="KW-0328">Glycosyltransferase</keyword>
<dbReference type="Proteomes" id="UP001149813">
    <property type="component" value="Unassembled WGS sequence"/>
</dbReference>
<dbReference type="AlphaFoldDB" id="A0A9W7XTM5"/>
<keyword evidence="3" id="KW-1003">Cell membrane</keyword>
<evidence type="ECO:0000313" key="10">
    <source>
        <dbReference type="EMBL" id="KAJ1718324.1"/>
    </source>
</evidence>
<evidence type="ECO:0000256" key="5">
    <source>
        <dbReference type="ARBA" id="ARBA00022679"/>
    </source>
</evidence>
<keyword evidence="6" id="KW-0812">Transmembrane</keyword>
<evidence type="ECO:0000256" key="7">
    <source>
        <dbReference type="ARBA" id="ARBA00022989"/>
    </source>
</evidence>
<protein>
    <recommendedName>
        <fullName evidence="2">chitin synthase</fullName>
        <ecNumber evidence="2">2.4.1.16</ecNumber>
    </recommendedName>
</protein>
<dbReference type="InterPro" id="IPR027417">
    <property type="entry name" value="P-loop_NTPase"/>
</dbReference>
<dbReference type="EC" id="2.4.1.16" evidence="2"/>
<evidence type="ECO:0000256" key="4">
    <source>
        <dbReference type="ARBA" id="ARBA00022676"/>
    </source>
</evidence>
<evidence type="ECO:0000256" key="3">
    <source>
        <dbReference type="ARBA" id="ARBA00022475"/>
    </source>
</evidence>
<dbReference type="Pfam" id="PF03142">
    <property type="entry name" value="Chitin_synth_2"/>
    <property type="match status" value="1"/>
</dbReference>
<reference evidence="10" key="1">
    <citation type="submission" date="2022-07" db="EMBL/GenBank/DDBJ databases">
        <title>Phylogenomic reconstructions and comparative analyses of Kickxellomycotina fungi.</title>
        <authorList>
            <person name="Reynolds N.K."/>
            <person name="Stajich J.E."/>
            <person name="Barry K."/>
            <person name="Grigoriev I.V."/>
            <person name="Crous P."/>
            <person name="Smith M.E."/>
        </authorList>
    </citation>
    <scope>NUCLEOTIDE SEQUENCE</scope>
    <source>
        <strain evidence="10">NBRC 32514</strain>
    </source>
</reference>
<keyword evidence="11" id="KW-1185">Reference proteome</keyword>
<dbReference type="GO" id="GO:0031505">
    <property type="term" value="P:fungal-type cell wall organization"/>
    <property type="evidence" value="ECO:0007669"/>
    <property type="project" value="TreeGrafter"/>
</dbReference>
<comment type="caution">
    <text evidence="10">The sequence shown here is derived from an EMBL/GenBank/DDBJ whole genome shotgun (WGS) entry which is preliminary data.</text>
</comment>
<dbReference type="GO" id="GO:0004100">
    <property type="term" value="F:chitin synthase activity"/>
    <property type="evidence" value="ECO:0007669"/>
    <property type="project" value="UniProtKB-EC"/>
</dbReference>
<keyword evidence="8" id="KW-0472">Membrane</keyword>